<evidence type="ECO:0000256" key="1">
    <source>
        <dbReference type="ARBA" id="ARBA00023015"/>
    </source>
</evidence>
<keyword evidence="3" id="KW-0804">Transcription</keyword>
<dbReference type="PROSITE" id="PS01081">
    <property type="entry name" value="HTH_TETR_1"/>
    <property type="match status" value="1"/>
</dbReference>
<dbReference type="InterPro" id="IPR050109">
    <property type="entry name" value="HTH-type_TetR-like_transc_reg"/>
</dbReference>
<feature type="DNA-binding region" description="H-T-H motif" evidence="4">
    <location>
        <begin position="228"/>
        <end position="247"/>
    </location>
</feature>
<keyword evidence="2 4" id="KW-0238">DNA-binding</keyword>
<evidence type="ECO:0000256" key="4">
    <source>
        <dbReference type="PROSITE-ProRule" id="PRU00335"/>
    </source>
</evidence>
<dbReference type="Pfam" id="PF00440">
    <property type="entry name" value="TetR_N"/>
    <property type="match status" value="2"/>
</dbReference>
<dbReference type="InterPro" id="IPR009057">
    <property type="entry name" value="Homeodomain-like_sf"/>
</dbReference>
<dbReference type="InterPro" id="IPR001647">
    <property type="entry name" value="HTH_TetR"/>
</dbReference>
<dbReference type="PRINTS" id="PR00455">
    <property type="entry name" value="HTHTETR"/>
</dbReference>
<protein>
    <submittedName>
        <fullName evidence="6">TetR/AcrR family transcriptional regulator</fullName>
    </submittedName>
</protein>
<dbReference type="Gene3D" id="1.10.357.10">
    <property type="entry name" value="Tetracycline Repressor, domain 2"/>
    <property type="match status" value="2"/>
</dbReference>
<gene>
    <name evidence="6" type="ORF">GCM10009823_32180</name>
</gene>
<feature type="DNA-binding region" description="H-T-H motif" evidence="4">
    <location>
        <begin position="38"/>
        <end position="57"/>
    </location>
</feature>
<evidence type="ECO:0000259" key="5">
    <source>
        <dbReference type="PROSITE" id="PS50977"/>
    </source>
</evidence>
<dbReference type="EMBL" id="BAAAPZ010000019">
    <property type="protein sequence ID" value="GAA2106268.1"/>
    <property type="molecule type" value="Genomic_DNA"/>
</dbReference>
<name>A0ABN2X923_9MICO</name>
<dbReference type="PANTHER" id="PTHR30055">
    <property type="entry name" value="HTH-TYPE TRANSCRIPTIONAL REGULATOR RUTR"/>
    <property type="match status" value="1"/>
</dbReference>
<accession>A0ABN2X923</accession>
<comment type="caution">
    <text evidence="6">The sequence shown here is derived from an EMBL/GenBank/DDBJ whole genome shotgun (WGS) entry which is preliminary data.</text>
</comment>
<proteinExistence type="predicted"/>
<dbReference type="InterPro" id="IPR023772">
    <property type="entry name" value="DNA-bd_HTH_TetR-type_CS"/>
</dbReference>
<reference evidence="6 7" key="1">
    <citation type="journal article" date="2019" name="Int. J. Syst. Evol. Microbiol.">
        <title>The Global Catalogue of Microorganisms (GCM) 10K type strain sequencing project: providing services to taxonomists for standard genome sequencing and annotation.</title>
        <authorList>
            <consortium name="The Broad Institute Genomics Platform"/>
            <consortium name="The Broad Institute Genome Sequencing Center for Infectious Disease"/>
            <person name="Wu L."/>
            <person name="Ma J."/>
        </authorList>
    </citation>
    <scope>NUCLEOTIDE SEQUENCE [LARGE SCALE GENOMIC DNA]</scope>
    <source>
        <strain evidence="6 7">JCM 15900</strain>
    </source>
</reference>
<dbReference type="Proteomes" id="UP001500984">
    <property type="component" value="Unassembled WGS sequence"/>
</dbReference>
<dbReference type="PANTHER" id="PTHR30055:SF234">
    <property type="entry name" value="HTH-TYPE TRANSCRIPTIONAL REGULATOR BETI"/>
    <property type="match status" value="1"/>
</dbReference>
<dbReference type="PROSITE" id="PS50977">
    <property type="entry name" value="HTH_TETR_2"/>
    <property type="match status" value="2"/>
</dbReference>
<dbReference type="RefSeq" id="WP_344338530.1">
    <property type="nucleotide sequence ID" value="NZ_BAAAPZ010000019.1"/>
</dbReference>
<dbReference type="Gene3D" id="1.10.10.60">
    <property type="entry name" value="Homeodomain-like"/>
    <property type="match status" value="2"/>
</dbReference>
<evidence type="ECO:0000256" key="2">
    <source>
        <dbReference type="ARBA" id="ARBA00023125"/>
    </source>
</evidence>
<keyword evidence="7" id="KW-1185">Reference proteome</keyword>
<feature type="domain" description="HTH tetR-type" evidence="5">
    <location>
        <begin position="15"/>
        <end position="75"/>
    </location>
</feature>
<feature type="domain" description="HTH tetR-type" evidence="5">
    <location>
        <begin position="205"/>
        <end position="265"/>
    </location>
</feature>
<keyword evidence="1" id="KW-0805">Transcription regulation</keyword>
<evidence type="ECO:0000313" key="7">
    <source>
        <dbReference type="Proteomes" id="UP001500984"/>
    </source>
</evidence>
<dbReference type="SUPFAM" id="SSF46689">
    <property type="entry name" value="Homeodomain-like"/>
    <property type="match status" value="2"/>
</dbReference>
<evidence type="ECO:0000256" key="3">
    <source>
        <dbReference type="ARBA" id="ARBA00023163"/>
    </source>
</evidence>
<sequence>MTGREEPTAGRRRPRDRRRQIVAHARELFVDHGFPNVSMATIAAGVGITAGALYRHFSDKADLLRAVCLDGFAYQDDPIRDATPEAFIDGAIAAVSARPYLGVLWFREIRYLPPESQREMRARLRRWTHSFLPVLGRARPELDDGQAEILAWSLHSALAGLVTRSGRVPEDERVAGVRTAMSVLIRTQLVPTGPWMPTSPRRLPQSRRERLLLAATEQFGERGYSETSMANIAAAAGTTGPNLYGYFESKADLLRGVLDRGRHAAWFVLDRALAEADSPESALHLLVEGQLRLSRTWTRWVVDPEIGDELIAGTQRAQSEYIDEWTALVCEADPAAGRLEARMRVIIATAILSDLGRTPRVSARTTFASNVQAIAMAVLHGDQPAPSS</sequence>
<evidence type="ECO:0000313" key="6">
    <source>
        <dbReference type="EMBL" id="GAA2106268.1"/>
    </source>
</evidence>
<organism evidence="6 7">
    <name type="scientific">Brevibacterium salitolerans</name>
    <dbReference type="NCBI Taxonomy" id="1403566"/>
    <lineage>
        <taxon>Bacteria</taxon>
        <taxon>Bacillati</taxon>
        <taxon>Actinomycetota</taxon>
        <taxon>Actinomycetes</taxon>
        <taxon>Micrococcales</taxon>
        <taxon>Brevibacteriaceae</taxon>
        <taxon>Brevibacterium</taxon>
    </lineage>
</organism>